<comment type="similarity">
    <text evidence="3 6">Belongs to the DHNA family.</text>
</comment>
<comment type="function">
    <text evidence="6">Catalyzes the conversion of 7,8-dihydroneopterin to 6-hydroxymethyl-7,8-dihydropterin.</text>
</comment>
<comment type="catalytic activity">
    <reaction evidence="1 6">
        <text>7,8-dihydroneopterin = 6-hydroxymethyl-7,8-dihydropterin + glycolaldehyde</text>
        <dbReference type="Rhea" id="RHEA:10540"/>
        <dbReference type="ChEBI" id="CHEBI:17001"/>
        <dbReference type="ChEBI" id="CHEBI:17071"/>
        <dbReference type="ChEBI" id="CHEBI:44841"/>
        <dbReference type="EC" id="4.1.2.25"/>
    </reaction>
</comment>
<dbReference type="SUPFAM" id="SSF55620">
    <property type="entry name" value="Tetrahydrobiopterin biosynthesis enzymes-like"/>
    <property type="match status" value="1"/>
</dbReference>
<evidence type="ECO:0000256" key="4">
    <source>
        <dbReference type="ARBA" id="ARBA00022909"/>
    </source>
</evidence>
<dbReference type="Pfam" id="PF02152">
    <property type="entry name" value="FolB"/>
    <property type="match status" value="1"/>
</dbReference>
<protein>
    <recommendedName>
        <fullName evidence="6">7,8-dihydroneopterin aldolase</fullName>
        <ecNumber evidence="6">4.1.2.25</ecNumber>
    </recommendedName>
</protein>
<keyword evidence="9" id="KW-1185">Reference proteome</keyword>
<organism evidence="8 9">
    <name type="scientific">Paradesertivirga mongoliensis</name>
    <dbReference type="NCBI Taxonomy" id="2100740"/>
    <lineage>
        <taxon>Bacteria</taxon>
        <taxon>Pseudomonadati</taxon>
        <taxon>Bacteroidota</taxon>
        <taxon>Sphingobacteriia</taxon>
        <taxon>Sphingobacteriales</taxon>
        <taxon>Sphingobacteriaceae</taxon>
        <taxon>Paradesertivirga</taxon>
    </lineage>
</organism>
<proteinExistence type="inferred from homology"/>
<dbReference type="EC" id="4.1.2.25" evidence="6"/>
<dbReference type="InterPro" id="IPR043133">
    <property type="entry name" value="GTP-CH-I_C/QueF"/>
</dbReference>
<evidence type="ECO:0000259" key="7">
    <source>
        <dbReference type="SMART" id="SM00905"/>
    </source>
</evidence>
<comment type="pathway">
    <text evidence="2 6">Cofactor biosynthesis; tetrahydrofolate biosynthesis; 2-amino-4-hydroxy-6-hydroxymethyl-7,8-dihydropteridine diphosphate from 7,8-dihydroneopterin triphosphate: step 3/4.</text>
</comment>
<dbReference type="NCBIfam" id="TIGR00526">
    <property type="entry name" value="folB_dom"/>
    <property type="match status" value="1"/>
</dbReference>
<accession>A0ABW4ZQ39</accession>
<name>A0ABW4ZQ39_9SPHI</name>
<evidence type="ECO:0000256" key="1">
    <source>
        <dbReference type="ARBA" id="ARBA00001353"/>
    </source>
</evidence>
<evidence type="ECO:0000256" key="5">
    <source>
        <dbReference type="ARBA" id="ARBA00023239"/>
    </source>
</evidence>
<dbReference type="PANTHER" id="PTHR42844:SF1">
    <property type="entry name" value="DIHYDRONEOPTERIN ALDOLASE 1-RELATED"/>
    <property type="match status" value="1"/>
</dbReference>
<dbReference type="Gene3D" id="3.30.1130.10">
    <property type="match status" value="1"/>
</dbReference>
<evidence type="ECO:0000256" key="3">
    <source>
        <dbReference type="ARBA" id="ARBA00005708"/>
    </source>
</evidence>
<evidence type="ECO:0000256" key="2">
    <source>
        <dbReference type="ARBA" id="ARBA00005013"/>
    </source>
</evidence>
<gene>
    <name evidence="8" type="primary">folB</name>
    <name evidence="8" type="ORF">ACFSJU_17620</name>
</gene>
<sequence length="121" mass="13978">MGEIKQKVALEGIRFFAHHGFYAEEQKVGNEFLVDIETFMLVDENLNDDLDETINYERLFEIASSEMKTPRKLLETVAQRILKSVVAEFSQLETVKVSIRKLNLPVKGEVRNSLVELTYNK</sequence>
<dbReference type="PANTHER" id="PTHR42844">
    <property type="entry name" value="DIHYDRONEOPTERIN ALDOLASE 1-RELATED"/>
    <property type="match status" value="1"/>
</dbReference>
<keyword evidence="5 6" id="KW-0456">Lyase</keyword>
<evidence type="ECO:0000313" key="9">
    <source>
        <dbReference type="Proteomes" id="UP001597387"/>
    </source>
</evidence>
<keyword evidence="4 6" id="KW-0289">Folate biosynthesis</keyword>
<dbReference type="Proteomes" id="UP001597387">
    <property type="component" value="Unassembled WGS sequence"/>
</dbReference>
<evidence type="ECO:0000313" key="8">
    <source>
        <dbReference type="EMBL" id="MFD2164233.1"/>
    </source>
</evidence>
<comment type="caution">
    <text evidence="8">The sequence shown here is derived from an EMBL/GenBank/DDBJ whole genome shotgun (WGS) entry which is preliminary data.</text>
</comment>
<dbReference type="RefSeq" id="WP_255904305.1">
    <property type="nucleotide sequence ID" value="NZ_JAFMZO010000004.1"/>
</dbReference>
<dbReference type="NCBIfam" id="TIGR00525">
    <property type="entry name" value="folB"/>
    <property type="match status" value="1"/>
</dbReference>
<evidence type="ECO:0000256" key="6">
    <source>
        <dbReference type="RuleBase" id="RU362079"/>
    </source>
</evidence>
<dbReference type="GO" id="GO:0004150">
    <property type="term" value="F:dihydroneopterin aldolase activity"/>
    <property type="evidence" value="ECO:0007669"/>
    <property type="project" value="UniProtKB-EC"/>
</dbReference>
<dbReference type="EMBL" id="JBHUHZ010000003">
    <property type="protein sequence ID" value="MFD2164233.1"/>
    <property type="molecule type" value="Genomic_DNA"/>
</dbReference>
<dbReference type="InterPro" id="IPR006156">
    <property type="entry name" value="Dihydroneopterin_aldolase"/>
</dbReference>
<dbReference type="InterPro" id="IPR006157">
    <property type="entry name" value="FolB_dom"/>
</dbReference>
<feature type="domain" description="Dihydroneopterin aldolase/epimerase" evidence="7">
    <location>
        <begin position="8"/>
        <end position="119"/>
    </location>
</feature>
<reference evidence="9" key="1">
    <citation type="journal article" date="2019" name="Int. J. Syst. Evol. Microbiol.">
        <title>The Global Catalogue of Microorganisms (GCM) 10K type strain sequencing project: providing services to taxonomists for standard genome sequencing and annotation.</title>
        <authorList>
            <consortium name="The Broad Institute Genomics Platform"/>
            <consortium name="The Broad Institute Genome Sequencing Center for Infectious Disease"/>
            <person name="Wu L."/>
            <person name="Ma J."/>
        </authorList>
    </citation>
    <scope>NUCLEOTIDE SEQUENCE [LARGE SCALE GENOMIC DNA]</scope>
    <source>
        <strain evidence="9">KCTC 42217</strain>
    </source>
</reference>
<dbReference type="SMART" id="SM00905">
    <property type="entry name" value="FolB"/>
    <property type="match status" value="1"/>
</dbReference>